<accession>A0ACC0GFM5</accession>
<evidence type="ECO:0000313" key="2">
    <source>
        <dbReference type="Proteomes" id="UP001060215"/>
    </source>
</evidence>
<proteinExistence type="predicted"/>
<dbReference type="EMBL" id="CM045765">
    <property type="protein sequence ID" value="KAI7999232.1"/>
    <property type="molecule type" value="Genomic_DNA"/>
</dbReference>
<sequence length="278" mass="31764">MYLATSLGIGRADASAGNVEEFYERMVGEDPSNPLFLRNYAQLLQVEIMPQKQKSYKISNHQQQFKTIWIDDPKDVEILLLYAKLVWKLHQDQDRALNYFKRAAQATLKIAYACFLWEIEEDKEDCSVNDHTQLLLGIDVAVVGGINVADFGKGGNTEDYYKRMVEENHSNRLFLRNYAQFLYQLSNTTQGVNARFGDPADGEIISQYAKLVWELHHDQDKAMSYFERAVQAIPGDSHVLAAYANFLWQAEKDEEEDGAVQDHIQAPLFLRAMTAANV</sequence>
<name>A0ACC0GFM5_9ERIC</name>
<organism evidence="1 2">
    <name type="scientific">Camellia lanceoleosa</name>
    <dbReference type="NCBI Taxonomy" id="1840588"/>
    <lineage>
        <taxon>Eukaryota</taxon>
        <taxon>Viridiplantae</taxon>
        <taxon>Streptophyta</taxon>
        <taxon>Embryophyta</taxon>
        <taxon>Tracheophyta</taxon>
        <taxon>Spermatophyta</taxon>
        <taxon>Magnoliopsida</taxon>
        <taxon>eudicotyledons</taxon>
        <taxon>Gunneridae</taxon>
        <taxon>Pentapetalae</taxon>
        <taxon>asterids</taxon>
        <taxon>Ericales</taxon>
        <taxon>Theaceae</taxon>
        <taxon>Camellia</taxon>
    </lineage>
</organism>
<gene>
    <name evidence="1" type="ORF">LOK49_LG09G00999</name>
</gene>
<protein>
    <submittedName>
        <fullName evidence="1">Uncharacterized protein</fullName>
    </submittedName>
</protein>
<reference evidence="1 2" key="1">
    <citation type="journal article" date="2022" name="Plant J.">
        <title>Chromosome-level genome of Camellia lanceoleosa provides a valuable resource for understanding genome evolution and self-incompatibility.</title>
        <authorList>
            <person name="Gong W."/>
            <person name="Xiao S."/>
            <person name="Wang L."/>
            <person name="Liao Z."/>
            <person name="Chang Y."/>
            <person name="Mo W."/>
            <person name="Hu G."/>
            <person name="Li W."/>
            <person name="Zhao G."/>
            <person name="Zhu H."/>
            <person name="Hu X."/>
            <person name="Ji K."/>
            <person name="Xiang X."/>
            <person name="Song Q."/>
            <person name="Yuan D."/>
            <person name="Jin S."/>
            <person name="Zhang L."/>
        </authorList>
    </citation>
    <scope>NUCLEOTIDE SEQUENCE [LARGE SCALE GENOMIC DNA]</scope>
    <source>
        <strain evidence="1">SQ_2022a</strain>
    </source>
</reference>
<evidence type="ECO:0000313" key="1">
    <source>
        <dbReference type="EMBL" id="KAI7999232.1"/>
    </source>
</evidence>
<dbReference type="Proteomes" id="UP001060215">
    <property type="component" value="Chromosome 8"/>
</dbReference>
<keyword evidence="2" id="KW-1185">Reference proteome</keyword>
<comment type="caution">
    <text evidence="1">The sequence shown here is derived from an EMBL/GenBank/DDBJ whole genome shotgun (WGS) entry which is preliminary data.</text>
</comment>